<dbReference type="Pfam" id="PF01522">
    <property type="entry name" value="Polysacc_deac_1"/>
    <property type="match status" value="1"/>
</dbReference>
<keyword evidence="3" id="KW-1133">Transmembrane helix</keyword>
<dbReference type="InterPro" id="IPR002509">
    <property type="entry name" value="NODB_dom"/>
</dbReference>
<name>A0A7C4Q3G3_9CHLR</name>
<dbReference type="PANTHER" id="PTHR34216:SF3">
    <property type="entry name" value="POLY-BETA-1,6-N-ACETYL-D-GLUCOSAMINE N-DEACETYLASE"/>
    <property type="match status" value="1"/>
</dbReference>
<dbReference type="CDD" id="cd10918">
    <property type="entry name" value="CE4_NodB_like_5s_6s"/>
    <property type="match status" value="1"/>
</dbReference>
<evidence type="ECO:0000313" key="5">
    <source>
        <dbReference type="EMBL" id="HGS87370.1"/>
    </source>
</evidence>
<dbReference type="SUPFAM" id="SSF88713">
    <property type="entry name" value="Glycoside hydrolase/deacetylase"/>
    <property type="match status" value="1"/>
</dbReference>
<sequence length="338" mass="37660">MLPDWELVKKPRFSCWGKDKNVNPLKWRLMVIAGVVCLFFTGCASGIQAAAQHPTPAVMVQAETTQTRLPTPTEVLTSIMVLPDPTLTLTPTPLPTGTPTAVSTSTPAWVYYPAGQIQVPILLYHRISEGEPENRYEVSVENFRLQMEYLSKNGFTTITPVQLSKVILKGGDLPLKPIIVTFDDGYRSVYEFAFPILKQYGLQGVVYVITGYVGAPTYMNADQLVELFANGWEIGSHTVSHEDLVKNPSHAYDQMVGSKLYLEKLLGTKELTIAYPYGKADENITRRAARYGYFAGMGLGVSNKHFIETLYFLSRQEIKSNCDLNCFENIVTGKKSEP</sequence>
<evidence type="ECO:0000259" key="4">
    <source>
        <dbReference type="PROSITE" id="PS51677"/>
    </source>
</evidence>
<dbReference type="InterPro" id="IPR051398">
    <property type="entry name" value="Polysacch_Deacetylase"/>
</dbReference>
<keyword evidence="3" id="KW-0812">Transmembrane</keyword>
<comment type="caution">
    <text evidence="5">The sequence shown here is derived from an EMBL/GenBank/DDBJ whole genome shotgun (WGS) entry which is preliminary data.</text>
</comment>
<keyword evidence="3" id="KW-0472">Membrane</keyword>
<dbReference type="InterPro" id="IPR011330">
    <property type="entry name" value="Glyco_hydro/deAcase_b/a-brl"/>
</dbReference>
<proteinExistence type="predicted"/>
<evidence type="ECO:0000256" key="2">
    <source>
        <dbReference type="ARBA" id="ARBA00022729"/>
    </source>
</evidence>
<comment type="subcellular location">
    <subcellularLocation>
        <location evidence="1">Secreted</location>
    </subcellularLocation>
</comment>
<reference evidence="5" key="1">
    <citation type="journal article" date="2020" name="mSystems">
        <title>Genome- and Community-Level Interaction Insights into Carbon Utilization and Element Cycling Functions of Hydrothermarchaeota in Hydrothermal Sediment.</title>
        <authorList>
            <person name="Zhou Z."/>
            <person name="Liu Y."/>
            <person name="Xu W."/>
            <person name="Pan J."/>
            <person name="Luo Z.H."/>
            <person name="Li M."/>
        </authorList>
    </citation>
    <scope>NUCLEOTIDE SEQUENCE [LARGE SCALE GENOMIC DNA]</scope>
    <source>
        <strain evidence="5">SpSt-556</strain>
    </source>
</reference>
<organism evidence="5">
    <name type="scientific">Bellilinea caldifistulae</name>
    <dbReference type="NCBI Taxonomy" id="360411"/>
    <lineage>
        <taxon>Bacteria</taxon>
        <taxon>Bacillati</taxon>
        <taxon>Chloroflexota</taxon>
        <taxon>Anaerolineae</taxon>
        <taxon>Anaerolineales</taxon>
        <taxon>Anaerolineaceae</taxon>
        <taxon>Bellilinea</taxon>
    </lineage>
</organism>
<dbReference type="GO" id="GO:0016810">
    <property type="term" value="F:hydrolase activity, acting on carbon-nitrogen (but not peptide) bonds"/>
    <property type="evidence" value="ECO:0007669"/>
    <property type="project" value="InterPro"/>
</dbReference>
<dbReference type="AlphaFoldDB" id="A0A7C4Q3G3"/>
<dbReference type="GO" id="GO:0005576">
    <property type="term" value="C:extracellular region"/>
    <property type="evidence" value="ECO:0007669"/>
    <property type="project" value="UniProtKB-SubCell"/>
</dbReference>
<keyword evidence="2" id="KW-0732">Signal</keyword>
<dbReference type="PROSITE" id="PS51677">
    <property type="entry name" value="NODB"/>
    <property type="match status" value="1"/>
</dbReference>
<feature type="domain" description="NodB homology" evidence="4">
    <location>
        <begin position="176"/>
        <end position="338"/>
    </location>
</feature>
<dbReference type="Gene3D" id="3.20.20.370">
    <property type="entry name" value="Glycoside hydrolase/deacetylase"/>
    <property type="match status" value="1"/>
</dbReference>
<accession>A0A7C4Q3G3</accession>
<dbReference type="EMBL" id="DSXR01000074">
    <property type="protein sequence ID" value="HGS87370.1"/>
    <property type="molecule type" value="Genomic_DNA"/>
</dbReference>
<protein>
    <submittedName>
        <fullName evidence="5">Polysaccharide deacetylase family protein</fullName>
    </submittedName>
</protein>
<dbReference type="PANTHER" id="PTHR34216">
    <property type="match status" value="1"/>
</dbReference>
<evidence type="ECO:0000256" key="1">
    <source>
        <dbReference type="ARBA" id="ARBA00004613"/>
    </source>
</evidence>
<gene>
    <name evidence="5" type="ORF">ENT17_07090</name>
</gene>
<evidence type="ECO:0000256" key="3">
    <source>
        <dbReference type="SAM" id="Phobius"/>
    </source>
</evidence>
<dbReference type="GO" id="GO:0005975">
    <property type="term" value="P:carbohydrate metabolic process"/>
    <property type="evidence" value="ECO:0007669"/>
    <property type="project" value="InterPro"/>
</dbReference>
<feature type="transmembrane region" description="Helical" evidence="3">
    <location>
        <begin position="29"/>
        <end position="51"/>
    </location>
</feature>